<name>Q0W0W2_METAR</name>
<reference evidence="1 2" key="1">
    <citation type="journal article" date="2006" name="Science">
        <title>Genome of rice cluster I archaea -- the key methane producers in the rice rhizosphere.</title>
        <authorList>
            <person name="Erkel C."/>
            <person name="Kube M."/>
            <person name="Reinhardt R."/>
            <person name="Liesack W."/>
        </authorList>
    </citation>
    <scope>NUCLEOTIDE SEQUENCE [LARGE SCALE GENOMIC DNA]</scope>
    <source>
        <strain evidence="2">DSM 22066 / NBRC 105507 / MRE50</strain>
    </source>
</reference>
<dbReference type="STRING" id="351160.RRC239"/>
<protein>
    <recommendedName>
        <fullName evidence="3">Carboxypeptidase regulatory-like domain-containing protein</fullName>
    </recommendedName>
</protein>
<organism evidence="1 2">
    <name type="scientific">Methanocella arvoryzae (strain DSM 22066 / NBRC 105507 / MRE50)</name>
    <dbReference type="NCBI Taxonomy" id="351160"/>
    <lineage>
        <taxon>Archaea</taxon>
        <taxon>Methanobacteriati</taxon>
        <taxon>Methanobacteriota</taxon>
        <taxon>Stenosarchaea group</taxon>
        <taxon>Methanomicrobia</taxon>
        <taxon>Methanocellales</taxon>
        <taxon>Methanocellaceae</taxon>
        <taxon>Methanocella</taxon>
    </lineage>
</organism>
<accession>Q0W0W2</accession>
<sequence length="282" mass="29591">MRGSKMESRHIKWIVYIIVILAFITQTSLAATPLPPALPEPSDQPDMQTPMMSVSHTQPYTIWGYVRDTNGNPVSAATVTIGSLRLSSRTNADGYYQVSGIGFATGTAYSASASKSGYGQANGQFTVNGGDTHVDFTLMAPVTTPGLIAAQAEPTATGTSIQASPAPARIPTQYSTPLPAGQPASTTPVIENINRVAPYQQTSATPTQAPPIITASTNATIKLGVDLNEESNLSTMMISPNNESLIDSGMNNSSSSAISSGKRQGIVDIAGDLINIILTLFW</sequence>
<dbReference type="EMBL" id="AM114193">
    <property type="protein sequence ID" value="CAJ37981.1"/>
    <property type="molecule type" value="Genomic_DNA"/>
</dbReference>
<evidence type="ECO:0000313" key="1">
    <source>
        <dbReference type="EMBL" id="CAJ37981.1"/>
    </source>
</evidence>
<dbReference type="Proteomes" id="UP000000663">
    <property type="component" value="Chromosome"/>
</dbReference>
<dbReference type="AlphaFoldDB" id="Q0W0W2"/>
<dbReference type="Gene3D" id="2.60.40.1120">
    <property type="entry name" value="Carboxypeptidase-like, regulatory domain"/>
    <property type="match status" value="1"/>
</dbReference>
<dbReference type="KEGG" id="rci:RRC239"/>
<gene>
    <name evidence="1" type="ORF">RRC239</name>
</gene>
<dbReference type="InterPro" id="IPR008969">
    <property type="entry name" value="CarboxyPept-like_regulatory"/>
</dbReference>
<dbReference type="SUPFAM" id="SSF49464">
    <property type="entry name" value="Carboxypeptidase regulatory domain-like"/>
    <property type="match status" value="1"/>
</dbReference>
<proteinExistence type="predicted"/>
<dbReference type="eggNOG" id="arCOG11020">
    <property type="taxonomic scope" value="Archaea"/>
</dbReference>
<dbReference type="Pfam" id="PF13620">
    <property type="entry name" value="CarboxypepD_reg"/>
    <property type="match status" value="1"/>
</dbReference>
<evidence type="ECO:0000313" key="2">
    <source>
        <dbReference type="Proteomes" id="UP000000663"/>
    </source>
</evidence>
<keyword evidence="2" id="KW-1185">Reference proteome</keyword>
<evidence type="ECO:0008006" key="3">
    <source>
        <dbReference type="Google" id="ProtNLM"/>
    </source>
</evidence>